<dbReference type="InterPro" id="IPR027417">
    <property type="entry name" value="P-loop_NTPase"/>
</dbReference>
<evidence type="ECO:0000313" key="3">
    <source>
        <dbReference type="Proteomes" id="UP000575985"/>
    </source>
</evidence>
<feature type="compositionally biased region" description="Low complexity" evidence="1">
    <location>
        <begin position="497"/>
        <end position="513"/>
    </location>
</feature>
<evidence type="ECO:0000256" key="1">
    <source>
        <dbReference type="SAM" id="MobiDB-lite"/>
    </source>
</evidence>
<evidence type="ECO:0008006" key="4">
    <source>
        <dbReference type="Google" id="ProtNLM"/>
    </source>
</evidence>
<keyword evidence="3" id="KW-1185">Reference proteome</keyword>
<feature type="region of interest" description="Disordered" evidence="1">
    <location>
        <begin position="1"/>
        <end position="24"/>
    </location>
</feature>
<reference evidence="2 3" key="1">
    <citation type="submission" date="2020-07" db="EMBL/GenBank/DDBJ databases">
        <title>Sequencing the genomes of 1000 actinobacteria strains.</title>
        <authorList>
            <person name="Klenk H.-P."/>
        </authorList>
    </citation>
    <scope>NUCLEOTIDE SEQUENCE [LARGE SCALE GENOMIC DNA]</scope>
    <source>
        <strain evidence="2 3">DSM 45927</strain>
    </source>
</reference>
<dbReference type="SUPFAM" id="SSF52540">
    <property type="entry name" value="P-loop containing nucleoside triphosphate hydrolases"/>
    <property type="match status" value="1"/>
</dbReference>
<protein>
    <recommendedName>
        <fullName evidence="4">ATP/GTP-binding protein</fullName>
    </recommendedName>
</protein>
<feature type="compositionally biased region" description="Low complexity" evidence="1">
    <location>
        <begin position="448"/>
        <end position="459"/>
    </location>
</feature>
<organism evidence="2 3">
    <name type="scientific">Streptomonospora nanhaiensis</name>
    <dbReference type="NCBI Taxonomy" id="1323731"/>
    <lineage>
        <taxon>Bacteria</taxon>
        <taxon>Bacillati</taxon>
        <taxon>Actinomycetota</taxon>
        <taxon>Actinomycetes</taxon>
        <taxon>Streptosporangiales</taxon>
        <taxon>Nocardiopsidaceae</taxon>
        <taxon>Streptomonospora</taxon>
    </lineage>
</organism>
<accession>A0A853BPG6</accession>
<dbReference type="RefSeq" id="WP_246425118.1">
    <property type="nucleotide sequence ID" value="NZ_JACCFO010000001.1"/>
</dbReference>
<proteinExistence type="predicted"/>
<dbReference type="Proteomes" id="UP000575985">
    <property type="component" value="Unassembled WGS sequence"/>
</dbReference>
<dbReference type="EMBL" id="JACCFO010000001">
    <property type="protein sequence ID" value="NYI97338.1"/>
    <property type="molecule type" value="Genomic_DNA"/>
</dbReference>
<sequence>MARKTPPAPRPLRPGPRGWPGRGGGASLLVQAPTEWRGTSVQVCGLWPFAVGSGTPMIGVPIGRNLLTGSTLCCDPISWFQRAKLISNPSAFVLGLPGLGKSTIVRRMALGLAGYGVQPLVLGDLKPDYVDLIEALGGQVISLGRGRGHLNILDPGEARQAAGRLTGNARAHVLADAHGRRLTMVSALMTILRSIPPSDREETILDRALRVLDERHDGVPVLGDLLKVIQDAPEEVRQVAVDRGSLKRYRELTEGLEATLIGLGASGRLGEIFARPTSQPMRLDRPVVFDVSSIDDSEMDLQAAVLLACWSAGFGAVTVAHALADAGLEPRRHYFVVLDELWRALRAGRGLVDRVDALTRLNRQRGVGMAMVSHTMSDLTALSAPEDRAKARGFVERSGMVVCAGLPAAEMGMLTSAVALSHAEQNLLTSWQDPPGLGRGGGARSRTPGARQVPGQGRRPPGHPRPRGPHQRGEARARHQQALAPGQPHRRPHHPRGGMTWPTPTAAAASRAP</sequence>
<dbReference type="AlphaFoldDB" id="A0A853BPG6"/>
<feature type="compositionally biased region" description="Pro residues" evidence="1">
    <location>
        <begin position="1"/>
        <end position="14"/>
    </location>
</feature>
<dbReference type="Gene3D" id="3.40.50.300">
    <property type="entry name" value="P-loop containing nucleotide triphosphate hydrolases"/>
    <property type="match status" value="1"/>
</dbReference>
<feature type="compositionally biased region" description="Basic residues" evidence="1">
    <location>
        <begin position="460"/>
        <end position="470"/>
    </location>
</feature>
<name>A0A853BPG6_9ACTN</name>
<comment type="caution">
    <text evidence="2">The sequence shown here is derived from an EMBL/GenBank/DDBJ whole genome shotgun (WGS) entry which is preliminary data.</text>
</comment>
<evidence type="ECO:0000313" key="2">
    <source>
        <dbReference type="EMBL" id="NYI97338.1"/>
    </source>
</evidence>
<feature type="region of interest" description="Disordered" evidence="1">
    <location>
        <begin position="429"/>
        <end position="513"/>
    </location>
</feature>
<gene>
    <name evidence="2" type="ORF">HNR12_003615</name>
</gene>